<dbReference type="FunFam" id="3.40.309.10:FF:000001">
    <property type="entry name" value="Mitochondrial aldehyde dehydrogenase 2"/>
    <property type="match status" value="1"/>
</dbReference>
<name>A0A0M4EK36_DROBS</name>
<dbReference type="PANTHER" id="PTHR11699">
    <property type="entry name" value="ALDEHYDE DEHYDROGENASE-RELATED"/>
    <property type="match status" value="1"/>
</dbReference>
<dbReference type="GO" id="GO:0004029">
    <property type="term" value="F:aldehyde dehydrogenase (NAD+) activity"/>
    <property type="evidence" value="ECO:0007669"/>
    <property type="project" value="UniProtKB-EC"/>
</dbReference>
<proteinExistence type="inferred from homology"/>
<evidence type="ECO:0000256" key="6">
    <source>
        <dbReference type="RuleBase" id="RU003345"/>
    </source>
</evidence>
<evidence type="ECO:0000256" key="2">
    <source>
        <dbReference type="ARBA" id="ARBA00023002"/>
    </source>
</evidence>
<keyword evidence="3" id="KW-0520">NAD</keyword>
<comment type="similarity">
    <text evidence="1 6">Belongs to the aldehyde dehydrogenase family.</text>
</comment>
<evidence type="ECO:0000313" key="8">
    <source>
        <dbReference type="EMBL" id="ALC44464.1"/>
    </source>
</evidence>
<dbReference type="CDD" id="cd07141">
    <property type="entry name" value="ALDH_F1AB_F2_RALDH1"/>
    <property type="match status" value="1"/>
</dbReference>
<organism evidence="8 9">
    <name type="scientific">Drosophila busckii</name>
    <name type="common">Fruit fly</name>
    <dbReference type="NCBI Taxonomy" id="30019"/>
    <lineage>
        <taxon>Eukaryota</taxon>
        <taxon>Metazoa</taxon>
        <taxon>Ecdysozoa</taxon>
        <taxon>Arthropoda</taxon>
        <taxon>Hexapoda</taxon>
        <taxon>Insecta</taxon>
        <taxon>Pterygota</taxon>
        <taxon>Neoptera</taxon>
        <taxon>Endopterygota</taxon>
        <taxon>Diptera</taxon>
        <taxon>Brachycera</taxon>
        <taxon>Muscomorpha</taxon>
        <taxon>Ephydroidea</taxon>
        <taxon>Drosophilidae</taxon>
        <taxon>Drosophila</taxon>
    </lineage>
</organism>
<protein>
    <recommendedName>
        <fullName evidence="4">aldehyde dehydrogenase (NAD(+))</fullName>
        <ecNumber evidence="4">1.2.1.3</ecNumber>
    </recommendedName>
</protein>
<feature type="domain" description="Aldehyde dehydrogenase" evidence="7">
    <location>
        <begin position="47"/>
        <end position="510"/>
    </location>
</feature>
<keyword evidence="9" id="KW-1185">Reference proteome</keyword>
<evidence type="ECO:0000256" key="5">
    <source>
        <dbReference type="PROSITE-ProRule" id="PRU10007"/>
    </source>
</evidence>
<accession>A0A0M4EK36</accession>
<dbReference type="EMBL" id="CP012525">
    <property type="protein sequence ID" value="ALC44464.1"/>
    <property type="molecule type" value="Genomic_DNA"/>
</dbReference>
<dbReference type="OMA" id="ILMGAWK"/>
<dbReference type="Gene3D" id="3.40.605.10">
    <property type="entry name" value="Aldehyde Dehydrogenase, Chain A, domain 1"/>
    <property type="match status" value="1"/>
</dbReference>
<dbReference type="InterPro" id="IPR016161">
    <property type="entry name" value="Ald_DH/histidinol_DH"/>
</dbReference>
<evidence type="ECO:0000256" key="4">
    <source>
        <dbReference type="ARBA" id="ARBA00024226"/>
    </source>
</evidence>
<dbReference type="InterPro" id="IPR016163">
    <property type="entry name" value="Ald_DH_C"/>
</dbReference>
<dbReference type="STRING" id="30019.A0A0M4EK36"/>
<dbReference type="OrthoDB" id="310895at2759"/>
<evidence type="ECO:0000256" key="1">
    <source>
        <dbReference type="ARBA" id="ARBA00009986"/>
    </source>
</evidence>
<dbReference type="InterPro" id="IPR016162">
    <property type="entry name" value="Ald_DH_N"/>
</dbReference>
<dbReference type="Pfam" id="PF00171">
    <property type="entry name" value="Aldedh"/>
    <property type="match status" value="1"/>
</dbReference>
<dbReference type="AlphaFoldDB" id="A0A0M4EK36"/>
<reference evidence="8 9" key="1">
    <citation type="submission" date="2015-08" db="EMBL/GenBank/DDBJ databases">
        <title>Ancestral chromatin configuration constrains chromatin evolution on differentiating sex chromosomes in Drosophila.</title>
        <authorList>
            <person name="Zhou Q."/>
            <person name="Bachtrog D."/>
        </authorList>
    </citation>
    <scope>NUCLEOTIDE SEQUENCE [LARGE SCALE GENOMIC DNA]</scope>
    <source>
        <tissue evidence="8">Whole larvae</tissue>
    </source>
</reference>
<dbReference type="SMR" id="A0A0M4EK36"/>
<dbReference type="Proteomes" id="UP000494163">
    <property type="component" value="Chromosome 3L"/>
</dbReference>
<feature type="active site" evidence="5">
    <location>
        <position position="286"/>
    </location>
</feature>
<dbReference type="PROSITE" id="PS00070">
    <property type="entry name" value="ALDEHYDE_DEHYDR_CYS"/>
    <property type="match status" value="1"/>
</dbReference>
<dbReference type="FunFam" id="3.40.605.10:FF:000026">
    <property type="entry name" value="Aldehyde dehydrogenase, putative"/>
    <property type="match status" value="1"/>
</dbReference>
<dbReference type="SUPFAM" id="SSF53720">
    <property type="entry name" value="ALDH-like"/>
    <property type="match status" value="1"/>
</dbReference>
<evidence type="ECO:0000256" key="3">
    <source>
        <dbReference type="ARBA" id="ARBA00023027"/>
    </source>
</evidence>
<evidence type="ECO:0000313" key="9">
    <source>
        <dbReference type="Proteomes" id="UP000494163"/>
    </source>
</evidence>
<evidence type="ECO:0000259" key="7">
    <source>
        <dbReference type="Pfam" id="PF00171"/>
    </source>
</evidence>
<dbReference type="EC" id="1.2.1.3" evidence="4"/>
<gene>
    <name evidence="8" type="ORF">Dbus_chr3Lg1630</name>
</gene>
<dbReference type="InterPro" id="IPR015590">
    <property type="entry name" value="Aldehyde_DH_dom"/>
</dbReference>
<sequence length="519" mass="57754">MLRILKSSLLVRDQSRNKVAAALFSEMPMPDRCPEVKYTGAFINNDWHKSKTGETFPSINPTTEETITEVESCGKEDIDFAVESARRAFKLGSPWRRMDASDRGRLLYRLADLIERERVYLASLETVDNGKPYFMSYNVDVPLSVKNLRYFAGWADKNHGKTIPMDGEFFTYTRHEPVGVCGQIIPWNFPMLMMAWKLGPALATGNTVVIKPAEQTPLTALYVAQLVKEAGFPEGVVNVVPGFGQTGAVLANHTDVDKVAFTGSTEVGKLIQQASGNTNLKRVTLELGGKSPNIVLDDCDLEYAVETSHFGLFFNMGQCCCAGSRTFVQDKIYDEFVERSVERTKKRTIGDPFETKTEQGPQISEEHMDKILSMIETGKEQGAKLVVGGSRPDGIPGYFVQPTVFADVQDDMTIAREEIFGPVQQIIRFKDLDEVIERANNSDYGLAAAVFTKDIEKANYIVDHLRAGTVWVNTYNVLTAQAPFGGYKMSGQGRENGEYALSNYTEVKCVIVKLKQKTS</sequence>
<dbReference type="PROSITE" id="PS00687">
    <property type="entry name" value="ALDEHYDE_DEHYDR_GLU"/>
    <property type="match status" value="1"/>
</dbReference>
<keyword evidence="2 6" id="KW-0560">Oxidoreductase</keyword>
<dbReference type="InterPro" id="IPR029510">
    <property type="entry name" value="Ald_DH_CS_GLU"/>
</dbReference>
<dbReference type="Gene3D" id="3.40.309.10">
    <property type="entry name" value="Aldehyde Dehydrogenase, Chain A, domain 2"/>
    <property type="match status" value="1"/>
</dbReference>
<dbReference type="FunFam" id="3.40.605.10:FF:000029">
    <property type="entry name" value="Aldehyde dehydrogenase, mitochondrial"/>
    <property type="match status" value="1"/>
</dbReference>
<dbReference type="InterPro" id="IPR016160">
    <property type="entry name" value="Ald_DH_CS_CYS"/>
</dbReference>